<dbReference type="AlphaFoldDB" id="A0A934N895"/>
<keyword evidence="1" id="KW-0472">Membrane</keyword>
<organism evidence="3 4">
    <name type="scientific">Candidatus Nephthysia bennettiae</name>
    <dbReference type="NCBI Taxonomy" id="3127016"/>
    <lineage>
        <taxon>Bacteria</taxon>
        <taxon>Bacillati</taxon>
        <taxon>Candidatus Dormiibacterota</taxon>
        <taxon>Candidatus Dormibacteria</taxon>
        <taxon>Candidatus Dormibacterales</taxon>
        <taxon>Candidatus Dormibacteraceae</taxon>
        <taxon>Candidatus Nephthysia</taxon>
    </lineage>
</organism>
<dbReference type="EMBL" id="JAEKNR010000074">
    <property type="protein sequence ID" value="MBJ7597738.1"/>
    <property type="molecule type" value="Genomic_DNA"/>
</dbReference>
<keyword evidence="1" id="KW-0812">Transmembrane</keyword>
<evidence type="ECO:0000256" key="1">
    <source>
        <dbReference type="SAM" id="Phobius"/>
    </source>
</evidence>
<dbReference type="Proteomes" id="UP000612893">
    <property type="component" value="Unassembled WGS sequence"/>
</dbReference>
<evidence type="ECO:0000313" key="4">
    <source>
        <dbReference type="Proteomes" id="UP000612893"/>
    </source>
</evidence>
<evidence type="ECO:0000259" key="2">
    <source>
        <dbReference type="Pfam" id="PF26526"/>
    </source>
</evidence>
<keyword evidence="1" id="KW-1133">Transmembrane helix</keyword>
<dbReference type="InterPro" id="IPR058488">
    <property type="entry name" value="DUF8175"/>
</dbReference>
<dbReference type="Pfam" id="PF26526">
    <property type="entry name" value="DUF8175"/>
    <property type="match status" value="1"/>
</dbReference>
<dbReference type="RefSeq" id="WP_338200188.1">
    <property type="nucleotide sequence ID" value="NZ_JAEKNR010000074.1"/>
</dbReference>
<feature type="domain" description="DUF8175" evidence="2">
    <location>
        <begin position="58"/>
        <end position="212"/>
    </location>
</feature>
<sequence>MTSWVRAGEDFGDCRQPRRLGALIPAAVIAMALVAGLVLGRATAPEPVQVRTVALAPGSTRVESGVPVGYQHTRQGAIDAATNYVVTLDGPMLLQPDGLRRTEDLVAATEYRAELETQTAKAVQALESYYGFDAHAKVGTPVVKLAPIAYRVDGYLPSQATVTIWAVWLLAEEGLLIPQQNWITTQLALRWQGGDWKLSASGTHPGPAPQPVQVPIEMSTPLPPELTEFQEYRHVG</sequence>
<accession>A0A934N895</accession>
<name>A0A934N895_9BACT</name>
<gene>
    <name evidence="3" type="ORF">JF922_06600</name>
</gene>
<evidence type="ECO:0000313" key="3">
    <source>
        <dbReference type="EMBL" id="MBJ7597738.1"/>
    </source>
</evidence>
<proteinExistence type="predicted"/>
<reference evidence="3" key="1">
    <citation type="submission" date="2020-10" db="EMBL/GenBank/DDBJ databases">
        <title>Ca. Dormibacterota MAGs.</title>
        <authorList>
            <person name="Montgomery K."/>
        </authorList>
    </citation>
    <scope>NUCLEOTIDE SEQUENCE [LARGE SCALE GENOMIC DNA]</scope>
    <source>
        <strain evidence="3">SC8812_S17_10</strain>
    </source>
</reference>
<feature type="transmembrane region" description="Helical" evidence="1">
    <location>
        <begin position="20"/>
        <end position="39"/>
    </location>
</feature>
<protein>
    <recommendedName>
        <fullName evidence="2">DUF8175 domain-containing protein</fullName>
    </recommendedName>
</protein>
<comment type="caution">
    <text evidence="3">The sequence shown here is derived from an EMBL/GenBank/DDBJ whole genome shotgun (WGS) entry which is preliminary data.</text>
</comment>
<keyword evidence="4" id="KW-1185">Reference proteome</keyword>